<dbReference type="AlphaFoldDB" id="A0AA91JNR1"/>
<evidence type="ECO:0000313" key="1">
    <source>
        <dbReference type="EMBL" id="OJG91243.1"/>
    </source>
</evidence>
<dbReference type="EMBL" id="JXLC01000016">
    <property type="protein sequence ID" value="OJG91243.1"/>
    <property type="molecule type" value="Genomic_DNA"/>
</dbReference>
<dbReference type="Gene3D" id="3.40.50.300">
    <property type="entry name" value="P-loop containing nucleotide triphosphate hydrolases"/>
    <property type="match status" value="1"/>
</dbReference>
<accession>A0AA91JNR1</accession>
<proteinExistence type="predicted"/>
<reference evidence="1 2" key="1">
    <citation type="submission" date="2014-12" db="EMBL/GenBank/DDBJ databases">
        <title>Draft genome sequences of 29 type strains of Enterococci.</title>
        <authorList>
            <person name="Zhong Z."/>
            <person name="Sun Z."/>
            <person name="Liu W."/>
            <person name="Zhang W."/>
            <person name="Zhang H."/>
        </authorList>
    </citation>
    <scope>NUCLEOTIDE SEQUENCE [LARGE SCALE GENOMIC DNA]</scope>
    <source>
        <strain evidence="1 2">DSM 22801</strain>
    </source>
</reference>
<name>A0AA91JNR1_9ENTE</name>
<protein>
    <submittedName>
        <fullName evidence="1">Uncharacterized protein</fullName>
    </submittedName>
</protein>
<dbReference type="InterPro" id="IPR027417">
    <property type="entry name" value="P-loop_NTPase"/>
</dbReference>
<organism evidence="1 2">
    <name type="scientific">Enterococcus silesiacus</name>
    <dbReference type="NCBI Taxonomy" id="332949"/>
    <lineage>
        <taxon>Bacteria</taxon>
        <taxon>Bacillati</taxon>
        <taxon>Bacillota</taxon>
        <taxon>Bacilli</taxon>
        <taxon>Lactobacillales</taxon>
        <taxon>Enterococcaceae</taxon>
        <taxon>Enterococcus</taxon>
    </lineage>
</organism>
<gene>
    <name evidence="1" type="ORF">RV15_GL000873</name>
</gene>
<sequence>MLDEPTDGLHLVDIDQLLQQFNQMIDEGSNLIFLYII</sequence>
<evidence type="ECO:0000313" key="2">
    <source>
        <dbReference type="Proteomes" id="UP000183039"/>
    </source>
</evidence>
<comment type="caution">
    <text evidence="1">The sequence shown here is derived from an EMBL/GenBank/DDBJ whole genome shotgun (WGS) entry which is preliminary data.</text>
</comment>
<dbReference type="Proteomes" id="UP000183039">
    <property type="component" value="Unassembled WGS sequence"/>
</dbReference>